<feature type="coiled-coil region" evidence="3">
    <location>
        <begin position="184"/>
        <end position="242"/>
    </location>
</feature>
<keyword evidence="4" id="KW-0812">Transmembrane</keyword>
<evidence type="ECO:0000256" key="4">
    <source>
        <dbReference type="SAM" id="Phobius"/>
    </source>
</evidence>
<dbReference type="PROSITE" id="PS50111">
    <property type="entry name" value="CHEMOTAXIS_TRANSDUC_2"/>
    <property type="match status" value="1"/>
</dbReference>
<feature type="domain" description="Methyl-accepting transducer" evidence="5">
    <location>
        <begin position="265"/>
        <end position="494"/>
    </location>
</feature>
<dbReference type="PANTHER" id="PTHR32089">
    <property type="entry name" value="METHYL-ACCEPTING CHEMOTAXIS PROTEIN MCPB"/>
    <property type="match status" value="1"/>
</dbReference>
<dbReference type="AlphaFoldDB" id="A0A7W9EJP1"/>
<feature type="transmembrane region" description="Helical" evidence="4">
    <location>
        <begin position="20"/>
        <end position="39"/>
    </location>
</feature>
<evidence type="ECO:0000259" key="5">
    <source>
        <dbReference type="PROSITE" id="PS50111"/>
    </source>
</evidence>
<dbReference type="Pfam" id="PF00015">
    <property type="entry name" value="MCPsignal"/>
    <property type="match status" value="1"/>
</dbReference>
<dbReference type="PANTHER" id="PTHR32089:SF112">
    <property type="entry name" value="LYSOZYME-LIKE PROTEIN-RELATED"/>
    <property type="match status" value="1"/>
</dbReference>
<comment type="caution">
    <text evidence="6">The sequence shown here is derived from an EMBL/GenBank/DDBJ whole genome shotgun (WGS) entry which is preliminary data.</text>
</comment>
<dbReference type="RefSeq" id="WP_184028066.1">
    <property type="nucleotide sequence ID" value="NZ_JACIJJ010000003.1"/>
</dbReference>
<dbReference type="GO" id="GO:0007165">
    <property type="term" value="P:signal transduction"/>
    <property type="evidence" value="ECO:0007669"/>
    <property type="project" value="UniProtKB-KW"/>
</dbReference>
<dbReference type="EMBL" id="JACIJJ010000003">
    <property type="protein sequence ID" value="MBB5698806.1"/>
    <property type="molecule type" value="Genomic_DNA"/>
</dbReference>
<keyword evidence="4" id="KW-0472">Membrane</keyword>
<feature type="transmembrane region" description="Helical" evidence="4">
    <location>
        <begin position="104"/>
        <end position="129"/>
    </location>
</feature>
<protein>
    <submittedName>
        <fullName evidence="6">Methyl-accepting chemotaxis protein</fullName>
    </submittedName>
</protein>
<evidence type="ECO:0000313" key="6">
    <source>
        <dbReference type="EMBL" id="MBB5698806.1"/>
    </source>
</evidence>
<evidence type="ECO:0000256" key="1">
    <source>
        <dbReference type="ARBA" id="ARBA00023224"/>
    </source>
</evidence>
<keyword evidence="4" id="KW-1133">Transmembrane helix</keyword>
<evidence type="ECO:0000256" key="2">
    <source>
        <dbReference type="PROSITE-ProRule" id="PRU00284"/>
    </source>
</evidence>
<name>A0A7W9EJP1_9SPHN</name>
<sequence>MNTIASDADCGLTALRRRGVMLVAGAGWASLIAILLVALGTERPVLPIALLGGAACLLPTVAAVRRRSDATARLIAGTLAAVMPALLVYALAGHEWQMDAHMYFFVALALLTVLCDWRPILLASGLIAVHHLALEWLAPDWVFNGNGNLGRVVFHALAVVLQFGVLGYVTTHLAKLVAAQDRAVAESTRLVTAAEAERERAEREAARAEDALAQVRRADALAETARAERRDAERNHAAERRRELLALAGDFEASVAGIAVAIEDAAQGLEASATTLDAMFGAAGREAGMVAANAADATGEIRRVAGAISTLGHSIGSIAAAAEQQRELTGIGRAKSEQSSATIAALSQRAEQIGTFIEEIRGIAAKTNLLALNATIEAARAGDAGRGFAVVAGEVKGLAAETERASGRIVDILNDVRGSAEASSIDAQMVCDAVGEVSDAAAGIAAEAADQRALASAIETSATRAASNADLIEQRIEALAQRVEAAGTLAADLRGSTRALSVSAYDLRGSAERFVCHLRDEPVAVAA</sequence>
<feature type="transmembrane region" description="Helical" evidence="4">
    <location>
        <begin position="149"/>
        <end position="169"/>
    </location>
</feature>
<gene>
    <name evidence="6" type="ORF">FHR19_002161</name>
</gene>
<keyword evidence="7" id="KW-1185">Reference proteome</keyword>
<accession>A0A7W9EJP1</accession>
<feature type="transmembrane region" description="Helical" evidence="4">
    <location>
        <begin position="71"/>
        <end position="92"/>
    </location>
</feature>
<dbReference type="SMART" id="SM00283">
    <property type="entry name" value="MA"/>
    <property type="match status" value="1"/>
</dbReference>
<evidence type="ECO:0000313" key="7">
    <source>
        <dbReference type="Proteomes" id="UP000557739"/>
    </source>
</evidence>
<keyword evidence="1 2" id="KW-0807">Transducer</keyword>
<dbReference type="GO" id="GO:0016020">
    <property type="term" value="C:membrane"/>
    <property type="evidence" value="ECO:0007669"/>
    <property type="project" value="InterPro"/>
</dbReference>
<dbReference type="Gene3D" id="1.10.287.950">
    <property type="entry name" value="Methyl-accepting chemotaxis protein"/>
    <property type="match status" value="1"/>
</dbReference>
<proteinExistence type="predicted"/>
<evidence type="ECO:0000256" key="3">
    <source>
        <dbReference type="SAM" id="Coils"/>
    </source>
</evidence>
<dbReference type="SUPFAM" id="SSF58104">
    <property type="entry name" value="Methyl-accepting chemotaxis protein (MCP) signaling domain"/>
    <property type="match status" value="1"/>
</dbReference>
<reference evidence="6 7" key="1">
    <citation type="submission" date="2020-08" db="EMBL/GenBank/DDBJ databases">
        <title>Genomic Encyclopedia of Type Strains, Phase IV (KMG-IV): sequencing the most valuable type-strain genomes for metagenomic binning, comparative biology and taxonomic classification.</title>
        <authorList>
            <person name="Goeker M."/>
        </authorList>
    </citation>
    <scope>NUCLEOTIDE SEQUENCE [LARGE SCALE GENOMIC DNA]</scope>
    <source>
        <strain evidence="6 7">DSM 27244</strain>
    </source>
</reference>
<organism evidence="6 7">
    <name type="scientific">Sphingomonas yantingensis</name>
    <dbReference type="NCBI Taxonomy" id="1241761"/>
    <lineage>
        <taxon>Bacteria</taxon>
        <taxon>Pseudomonadati</taxon>
        <taxon>Pseudomonadota</taxon>
        <taxon>Alphaproteobacteria</taxon>
        <taxon>Sphingomonadales</taxon>
        <taxon>Sphingomonadaceae</taxon>
        <taxon>Sphingomonas</taxon>
    </lineage>
</organism>
<feature type="transmembrane region" description="Helical" evidence="4">
    <location>
        <begin position="45"/>
        <end position="64"/>
    </location>
</feature>
<keyword evidence="3" id="KW-0175">Coiled coil</keyword>
<dbReference type="InterPro" id="IPR004089">
    <property type="entry name" value="MCPsignal_dom"/>
</dbReference>
<dbReference type="Proteomes" id="UP000557739">
    <property type="component" value="Unassembled WGS sequence"/>
</dbReference>